<dbReference type="HOGENOM" id="CLU_584633_0_0_1"/>
<dbReference type="InParanoid" id="B8LCE4"/>
<feature type="compositionally biased region" description="Basic and acidic residues" evidence="1">
    <location>
        <begin position="331"/>
        <end position="345"/>
    </location>
</feature>
<sequence>MKIALSSLLLLSVLAQAATTTAPHGNLRAPKQQVSQKKGELLNQFRQNRKHRASNGGSKDALKPDLTTGGKSAATSPPDASESIGGEYVSEGKQVQPPPSLPEALATQQQREHQVFRTSRLTDVEMQTRVIEMQAQLDRVAEGTLVMKQKTIERYHKFIKRYKELEVELGNMKAEEIVGEDDQSGSSVVPPVGGGVAAAAAAETEAVESRFTHNKTSRKHQHKHAQEFKETKELVMGRTSQQRESVADKMRNEIADHEAGLKKMEEEVYLEKKKALARFDRINGKKNGLTAEGGVEASVSPVGGNGAVAEADTSKSLEEPVLKSKSSGVGGDDKPTIESHEEVSEGKFANGEVAETTEAQNDDAAEEAVSEGKTMETDDPETMEAPPRDATNTPLREDNTPNIIVHGEKVVLRDEDGAARATHEEKELYRKEYATKEKATIISDNVLPDDVEVHTVTHLHSERYGNAP</sequence>
<dbReference type="KEGG" id="tps:THAPSDRAFT_10353"/>
<dbReference type="RefSeq" id="XP_002296770.1">
    <property type="nucleotide sequence ID" value="XM_002296734.1"/>
</dbReference>
<dbReference type="AlphaFoldDB" id="B8LCE4"/>
<gene>
    <name evidence="3" type="ORF">THAPSDRAFT_10353</name>
</gene>
<evidence type="ECO:0000256" key="1">
    <source>
        <dbReference type="SAM" id="MobiDB-lite"/>
    </source>
</evidence>
<feature type="region of interest" description="Disordered" evidence="1">
    <location>
        <begin position="24"/>
        <end position="114"/>
    </location>
</feature>
<keyword evidence="4" id="KW-1185">Reference proteome</keyword>
<evidence type="ECO:0000256" key="2">
    <source>
        <dbReference type="SAM" id="SignalP"/>
    </source>
</evidence>
<dbReference type="PaxDb" id="35128-Thaps10353"/>
<accession>B8LCE4</accession>
<evidence type="ECO:0000313" key="3">
    <source>
        <dbReference type="EMBL" id="EED86971.1"/>
    </source>
</evidence>
<feature type="region of interest" description="Disordered" evidence="1">
    <location>
        <begin position="285"/>
        <end position="401"/>
    </location>
</feature>
<evidence type="ECO:0000313" key="4">
    <source>
        <dbReference type="Proteomes" id="UP000001449"/>
    </source>
</evidence>
<reference evidence="3 4" key="2">
    <citation type="journal article" date="2008" name="Nature">
        <title>The Phaeodactylum genome reveals the evolutionary history of diatom genomes.</title>
        <authorList>
            <person name="Bowler C."/>
            <person name="Allen A.E."/>
            <person name="Badger J.H."/>
            <person name="Grimwood J."/>
            <person name="Jabbari K."/>
            <person name="Kuo A."/>
            <person name="Maheswari U."/>
            <person name="Martens C."/>
            <person name="Maumus F."/>
            <person name="Otillar R.P."/>
            <person name="Rayko E."/>
            <person name="Salamov A."/>
            <person name="Vandepoele K."/>
            <person name="Beszteri B."/>
            <person name="Gruber A."/>
            <person name="Heijde M."/>
            <person name="Katinka M."/>
            <person name="Mock T."/>
            <person name="Valentin K."/>
            <person name="Verret F."/>
            <person name="Berges J.A."/>
            <person name="Brownlee C."/>
            <person name="Cadoret J.P."/>
            <person name="Chiovitti A."/>
            <person name="Choi C.J."/>
            <person name="Coesel S."/>
            <person name="De Martino A."/>
            <person name="Detter J.C."/>
            <person name="Durkin C."/>
            <person name="Falciatore A."/>
            <person name="Fournet J."/>
            <person name="Haruta M."/>
            <person name="Huysman M.J."/>
            <person name="Jenkins B.D."/>
            <person name="Jiroutova K."/>
            <person name="Jorgensen R.E."/>
            <person name="Joubert Y."/>
            <person name="Kaplan A."/>
            <person name="Kroger N."/>
            <person name="Kroth P.G."/>
            <person name="La Roche J."/>
            <person name="Lindquist E."/>
            <person name="Lommer M."/>
            <person name="Martin-Jezequel V."/>
            <person name="Lopez P.J."/>
            <person name="Lucas S."/>
            <person name="Mangogna M."/>
            <person name="McGinnis K."/>
            <person name="Medlin L.K."/>
            <person name="Montsant A."/>
            <person name="Oudot-Le Secq M.P."/>
            <person name="Napoli C."/>
            <person name="Obornik M."/>
            <person name="Parker M.S."/>
            <person name="Petit J.L."/>
            <person name="Porcel B.M."/>
            <person name="Poulsen N."/>
            <person name="Robison M."/>
            <person name="Rychlewski L."/>
            <person name="Rynearson T.A."/>
            <person name="Schmutz J."/>
            <person name="Shapiro H."/>
            <person name="Siaut M."/>
            <person name="Stanley M."/>
            <person name="Sussman M.R."/>
            <person name="Taylor A.R."/>
            <person name="Vardi A."/>
            <person name="von Dassow P."/>
            <person name="Vyverman W."/>
            <person name="Willis A."/>
            <person name="Wyrwicz L.S."/>
            <person name="Rokhsar D.S."/>
            <person name="Weissenbach J."/>
            <person name="Armbrust E.V."/>
            <person name="Green B.R."/>
            <person name="Van de Peer Y."/>
            <person name="Grigoriev I.V."/>
        </authorList>
    </citation>
    <scope>NUCLEOTIDE SEQUENCE [LARGE SCALE GENOMIC DNA]</scope>
    <source>
        <strain evidence="3 4">CCMP1335</strain>
    </source>
</reference>
<feature type="compositionally biased region" description="Acidic residues" evidence="1">
    <location>
        <begin position="360"/>
        <end position="369"/>
    </location>
</feature>
<dbReference type="EMBL" id="DS999417">
    <property type="protein sequence ID" value="EED86971.1"/>
    <property type="molecule type" value="Genomic_DNA"/>
</dbReference>
<protein>
    <submittedName>
        <fullName evidence="3">Uncharacterized protein</fullName>
    </submittedName>
</protein>
<proteinExistence type="predicted"/>
<reference evidence="3 4" key="1">
    <citation type="journal article" date="2004" name="Science">
        <title>The genome of the diatom Thalassiosira pseudonana: ecology, evolution, and metabolism.</title>
        <authorList>
            <person name="Armbrust E.V."/>
            <person name="Berges J.A."/>
            <person name="Bowler C."/>
            <person name="Green B.R."/>
            <person name="Martinez D."/>
            <person name="Putnam N.H."/>
            <person name="Zhou S."/>
            <person name="Allen A.E."/>
            <person name="Apt K.E."/>
            <person name="Bechner M."/>
            <person name="Brzezinski M.A."/>
            <person name="Chaal B.K."/>
            <person name="Chiovitti A."/>
            <person name="Davis A.K."/>
            <person name="Demarest M.S."/>
            <person name="Detter J.C."/>
            <person name="Glavina T."/>
            <person name="Goodstein D."/>
            <person name="Hadi M.Z."/>
            <person name="Hellsten U."/>
            <person name="Hildebrand M."/>
            <person name="Jenkins B.D."/>
            <person name="Jurka J."/>
            <person name="Kapitonov V.V."/>
            <person name="Kroger N."/>
            <person name="Lau W.W."/>
            <person name="Lane T.W."/>
            <person name="Larimer F.W."/>
            <person name="Lippmeier J.C."/>
            <person name="Lucas S."/>
            <person name="Medina M."/>
            <person name="Montsant A."/>
            <person name="Obornik M."/>
            <person name="Parker M.S."/>
            <person name="Palenik B."/>
            <person name="Pazour G.J."/>
            <person name="Richardson P.M."/>
            <person name="Rynearson T.A."/>
            <person name="Saito M.A."/>
            <person name="Schwartz D.C."/>
            <person name="Thamatrakoln K."/>
            <person name="Valentin K."/>
            <person name="Vardi A."/>
            <person name="Wilkerson F.P."/>
            <person name="Rokhsar D.S."/>
        </authorList>
    </citation>
    <scope>NUCLEOTIDE SEQUENCE [LARGE SCALE GENOMIC DNA]</scope>
    <source>
        <strain evidence="3 4">CCMP1335</strain>
    </source>
</reference>
<feature type="compositionally biased region" description="Basic and acidic residues" evidence="1">
    <location>
        <begin position="312"/>
        <end position="322"/>
    </location>
</feature>
<keyword evidence="2" id="KW-0732">Signal</keyword>
<dbReference type="GeneID" id="7442490"/>
<name>B8LCE4_THAPS</name>
<feature type="chain" id="PRO_5002874133" evidence="2">
    <location>
        <begin position="18"/>
        <end position="468"/>
    </location>
</feature>
<dbReference type="Proteomes" id="UP000001449">
    <property type="component" value="Chromosome 16"/>
</dbReference>
<organism evidence="3 4">
    <name type="scientific">Thalassiosira pseudonana</name>
    <name type="common">Marine diatom</name>
    <name type="synonym">Cyclotella nana</name>
    <dbReference type="NCBI Taxonomy" id="35128"/>
    <lineage>
        <taxon>Eukaryota</taxon>
        <taxon>Sar</taxon>
        <taxon>Stramenopiles</taxon>
        <taxon>Ochrophyta</taxon>
        <taxon>Bacillariophyta</taxon>
        <taxon>Coscinodiscophyceae</taxon>
        <taxon>Thalassiosirophycidae</taxon>
        <taxon>Thalassiosirales</taxon>
        <taxon>Thalassiosiraceae</taxon>
        <taxon>Thalassiosira</taxon>
    </lineage>
</organism>
<feature type="signal peptide" evidence="2">
    <location>
        <begin position="1"/>
        <end position="17"/>
    </location>
</feature>